<dbReference type="Pfam" id="PF14354">
    <property type="entry name" value="Lar_restr_allev"/>
    <property type="match status" value="1"/>
</dbReference>
<name>A0A2H9T8T8_9ZZZZ</name>
<organism evidence="1">
    <name type="scientific">invertebrate metagenome</name>
    <dbReference type="NCBI Taxonomy" id="1711999"/>
    <lineage>
        <taxon>unclassified sequences</taxon>
        <taxon>metagenomes</taxon>
        <taxon>organismal metagenomes</taxon>
    </lineage>
</organism>
<dbReference type="AlphaFoldDB" id="A0A2H9T8T8"/>
<accession>A0A2H9T8T8</accession>
<sequence length="92" mass="10261">MNNSNIPLLPCPFCGATQCFLKIEQLYEIKKARNRKSGKLMNPAGTAHQVVCNRCGARGGIVSLETQAKVLTKNHIKQSKELAYDSWNRRGD</sequence>
<dbReference type="EMBL" id="NSIT01000055">
    <property type="protein sequence ID" value="PJE79661.1"/>
    <property type="molecule type" value="Genomic_DNA"/>
</dbReference>
<gene>
    <name evidence="1" type="ORF">CI610_01375</name>
</gene>
<comment type="caution">
    <text evidence="1">The sequence shown here is derived from an EMBL/GenBank/DDBJ whole genome shotgun (WGS) entry which is preliminary data.</text>
</comment>
<protein>
    <recommendedName>
        <fullName evidence="2">Restriction alleviation protein, Lar family</fullName>
    </recommendedName>
</protein>
<evidence type="ECO:0008006" key="2">
    <source>
        <dbReference type="Google" id="ProtNLM"/>
    </source>
</evidence>
<reference evidence="1" key="1">
    <citation type="journal article" date="2017" name="Appl. Environ. Microbiol.">
        <title>Molecular characterization of an Endozoicomonas-like organism causing infection in king scallop Pecten maximus L.</title>
        <authorList>
            <person name="Cano I."/>
            <person name="van Aerle R."/>
            <person name="Ross S."/>
            <person name="Verner-Jeffreys D.W."/>
            <person name="Paley R.K."/>
            <person name="Rimmer G."/>
            <person name="Ryder D."/>
            <person name="Hooper P."/>
            <person name="Stone D."/>
            <person name="Feist S.W."/>
        </authorList>
    </citation>
    <scope>NUCLEOTIDE SEQUENCE</scope>
</reference>
<evidence type="ECO:0000313" key="1">
    <source>
        <dbReference type="EMBL" id="PJE79661.1"/>
    </source>
</evidence>
<proteinExistence type="predicted"/>